<feature type="transmembrane region" description="Helical" evidence="1">
    <location>
        <begin position="102"/>
        <end position="119"/>
    </location>
</feature>
<reference evidence="3" key="1">
    <citation type="submission" date="2020-07" db="EMBL/GenBank/DDBJ databases">
        <authorList>
            <person name="Partida-Martinez L."/>
            <person name="Huntemann M."/>
            <person name="Clum A."/>
            <person name="Wang J."/>
            <person name="Palaniappan K."/>
            <person name="Ritter S."/>
            <person name="Chen I.-M."/>
            <person name="Stamatis D."/>
            <person name="Reddy T."/>
            <person name="O'Malley R."/>
            <person name="Daum C."/>
            <person name="Shapiro N."/>
            <person name="Ivanova N."/>
            <person name="Kyrpides N."/>
            <person name="Woyke T."/>
        </authorList>
    </citation>
    <scope>NUCLEOTIDE SEQUENCE [LARGE SCALE GENOMIC DNA]</scope>
    <source>
        <strain evidence="3">AT2.8</strain>
    </source>
</reference>
<organism evidence="2 3">
    <name type="scientific">Neobacillus niacini</name>
    <dbReference type="NCBI Taxonomy" id="86668"/>
    <lineage>
        <taxon>Bacteria</taxon>
        <taxon>Bacillati</taxon>
        <taxon>Bacillota</taxon>
        <taxon>Bacilli</taxon>
        <taxon>Bacillales</taxon>
        <taxon>Bacillaceae</taxon>
        <taxon>Neobacillus</taxon>
    </lineage>
</organism>
<feature type="transmembrane region" description="Helical" evidence="1">
    <location>
        <begin position="134"/>
        <end position="154"/>
    </location>
</feature>
<gene>
    <name evidence="2" type="ORF">F4694_006047</name>
</gene>
<reference evidence="3" key="2">
    <citation type="submission" date="2020-08" db="EMBL/GenBank/DDBJ databases">
        <title>The Agave Microbiome: Exploring the role of microbial communities in plant adaptations to desert environments.</title>
        <authorList>
            <person name="Partida-Martinez L.P."/>
        </authorList>
    </citation>
    <scope>NUCLEOTIDE SEQUENCE [LARGE SCALE GENOMIC DNA]</scope>
    <source>
        <strain evidence="3">AT2.8</strain>
    </source>
</reference>
<keyword evidence="1" id="KW-0472">Membrane</keyword>
<dbReference type="EMBL" id="JACCBX010000019">
    <property type="protein sequence ID" value="NYE09190.1"/>
    <property type="molecule type" value="Genomic_DNA"/>
</dbReference>
<feature type="transmembrane region" description="Helical" evidence="1">
    <location>
        <begin position="38"/>
        <end position="56"/>
    </location>
</feature>
<comment type="caution">
    <text evidence="2">The sequence shown here is derived from an EMBL/GenBank/DDBJ whole genome shotgun (WGS) entry which is preliminary data.</text>
</comment>
<keyword evidence="1" id="KW-0812">Transmembrane</keyword>
<keyword evidence="1" id="KW-1133">Transmembrane helix</keyword>
<evidence type="ECO:0000313" key="3">
    <source>
        <dbReference type="Proteomes" id="UP000548423"/>
    </source>
</evidence>
<dbReference type="Proteomes" id="UP000548423">
    <property type="component" value="Unassembled WGS sequence"/>
</dbReference>
<accession>A0A852TJL4</accession>
<evidence type="ECO:0000313" key="2">
    <source>
        <dbReference type="EMBL" id="NYE09190.1"/>
    </source>
</evidence>
<name>A0A852TJL4_9BACI</name>
<feature type="transmembrane region" description="Helical" evidence="1">
    <location>
        <begin position="14"/>
        <end position="31"/>
    </location>
</feature>
<feature type="transmembrane region" description="Helical" evidence="1">
    <location>
        <begin position="68"/>
        <end position="90"/>
    </location>
</feature>
<dbReference type="AlphaFoldDB" id="A0A852TJL4"/>
<protein>
    <submittedName>
        <fullName evidence="2">Uncharacterized protein</fullName>
    </submittedName>
</protein>
<sequence length="160" mass="19349">MKDLIKFLTRYEKFVFIIMIVIPWLSAPLLGKKTFKRFTLGAVFICIFVFIESLFAHKRLWWLFHKRLFPKVIGELPLIIGPFFIGTLWIMKFTYGNFKRYFLTNFCIDAFFVYIHVPILKKLGYASLIRLSKFNFLLIFLFKAMLLYLFQMIFEKKKIR</sequence>
<evidence type="ECO:0000256" key="1">
    <source>
        <dbReference type="SAM" id="Phobius"/>
    </source>
</evidence>
<proteinExistence type="predicted"/>